<sequence length="162" mass="18326">MRPPSLFFAGNPLACWYLRDDAGWDRRLVDLHLSSIASWVMLSTEHILLDPPLCMLTVEVRVGIEATTPTFPMDRENKEVNVRHVGVRQHLHSPEYDPTATRQSGMWKSYNDVDQQERGRTSSERLLTSVMTLKDPPLHPPRLVVPLGMSDTAVVNGETAHD</sequence>
<dbReference type="AlphaFoldDB" id="A0A0C3D126"/>
<evidence type="ECO:0000313" key="2">
    <source>
        <dbReference type="Proteomes" id="UP000053424"/>
    </source>
</evidence>
<name>A0A0C3D126_HEBCY</name>
<dbReference type="HOGENOM" id="CLU_1635604_0_0_1"/>
<protein>
    <submittedName>
        <fullName evidence="1">Uncharacterized protein</fullName>
    </submittedName>
</protein>
<dbReference type="EMBL" id="KN831768">
    <property type="protein sequence ID" value="KIM49836.1"/>
    <property type="molecule type" value="Genomic_DNA"/>
</dbReference>
<reference evidence="2" key="2">
    <citation type="submission" date="2015-01" db="EMBL/GenBank/DDBJ databases">
        <title>Evolutionary Origins and Diversification of the Mycorrhizal Mutualists.</title>
        <authorList>
            <consortium name="DOE Joint Genome Institute"/>
            <consortium name="Mycorrhizal Genomics Consortium"/>
            <person name="Kohler A."/>
            <person name="Kuo A."/>
            <person name="Nagy L.G."/>
            <person name="Floudas D."/>
            <person name="Copeland A."/>
            <person name="Barry K.W."/>
            <person name="Cichocki N."/>
            <person name="Veneault-Fourrey C."/>
            <person name="LaButti K."/>
            <person name="Lindquist E.A."/>
            <person name="Lipzen A."/>
            <person name="Lundell T."/>
            <person name="Morin E."/>
            <person name="Murat C."/>
            <person name="Riley R."/>
            <person name="Ohm R."/>
            <person name="Sun H."/>
            <person name="Tunlid A."/>
            <person name="Henrissat B."/>
            <person name="Grigoriev I.V."/>
            <person name="Hibbett D.S."/>
            <person name="Martin F."/>
        </authorList>
    </citation>
    <scope>NUCLEOTIDE SEQUENCE [LARGE SCALE GENOMIC DNA]</scope>
    <source>
        <strain evidence="2">h7</strain>
    </source>
</reference>
<gene>
    <name evidence="1" type="ORF">M413DRAFT_21966</name>
</gene>
<proteinExistence type="predicted"/>
<organism evidence="1 2">
    <name type="scientific">Hebeloma cylindrosporum</name>
    <dbReference type="NCBI Taxonomy" id="76867"/>
    <lineage>
        <taxon>Eukaryota</taxon>
        <taxon>Fungi</taxon>
        <taxon>Dikarya</taxon>
        <taxon>Basidiomycota</taxon>
        <taxon>Agaricomycotina</taxon>
        <taxon>Agaricomycetes</taxon>
        <taxon>Agaricomycetidae</taxon>
        <taxon>Agaricales</taxon>
        <taxon>Agaricineae</taxon>
        <taxon>Hymenogastraceae</taxon>
        <taxon>Hebeloma</taxon>
    </lineage>
</organism>
<dbReference type="Proteomes" id="UP000053424">
    <property type="component" value="Unassembled WGS sequence"/>
</dbReference>
<keyword evidence="2" id="KW-1185">Reference proteome</keyword>
<evidence type="ECO:0000313" key="1">
    <source>
        <dbReference type="EMBL" id="KIM49836.1"/>
    </source>
</evidence>
<reference evidence="1 2" key="1">
    <citation type="submission" date="2014-04" db="EMBL/GenBank/DDBJ databases">
        <authorList>
            <consortium name="DOE Joint Genome Institute"/>
            <person name="Kuo A."/>
            <person name="Gay G."/>
            <person name="Dore J."/>
            <person name="Kohler A."/>
            <person name="Nagy L.G."/>
            <person name="Floudas D."/>
            <person name="Copeland A."/>
            <person name="Barry K.W."/>
            <person name="Cichocki N."/>
            <person name="Veneault-Fourrey C."/>
            <person name="LaButti K."/>
            <person name="Lindquist E.A."/>
            <person name="Lipzen A."/>
            <person name="Lundell T."/>
            <person name="Morin E."/>
            <person name="Murat C."/>
            <person name="Sun H."/>
            <person name="Tunlid A."/>
            <person name="Henrissat B."/>
            <person name="Grigoriev I.V."/>
            <person name="Hibbett D.S."/>
            <person name="Martin F."/>
            <person name="Nordberg H.P."/>
            <person name="Cantor M.N."/>
            <person name="Hua S.X."/>
        </authorList>
    </citation>
    <scope>NUCLEOTIDE SEQUENCE [LARGE SCALE GENOMIC DNA]</scope>
    <source>
        <strain evidence="2">h7</strain>
    </source>
</reference>
<accession>A0A0C3D126</accession>